<dbReference type="AlphaFoldDB" id="A0A078J2W6"/>
<dbReference type="Proteomes" id="UP000028999">
    <property type="component" value="Unassembled WGS sequence"/>
</dbReference>
<dbReference type="PaxDb" id="3708-A0A078J2W6"/>
<evidence type="ECO:0000313" key="1">
    <source>
        <dbReference type="EMBL" id="CDY60178.1"/>
    </source>
</evidence>
<proteinExistence type="predicted"/>
<accession>A0A078J2W6</accession>
<name>A0A078J2W6_BRANA</name>
<dbReference type="EMBL" id="LK033850">
    <property type="protein sequence ID" value="CDY60178.1"/>
    <property type="molecule type" value="Genomic_DNA"/>
</dbReference>
<gene>
    <name evidence="1" type="primary">BnaC02g48220D</name>
    <name evidence="1" type="ORF">GSBRNA2T00028267001</name>
</gene>
<dbReference type="Gramene" id="CDY60178">
    <property type="protein sequence ID" value="CDY60178"/>
    <property type="gene ID" value="GSBRNA2T00028267001"/>
</dbReference>
<organism evidence="1 2">
    <name type="scientific">Brassica napus</name>
    <name type="common">Rape</name>
    <dbReference type="NCBI Taxonomy" id="3708"/>
    <lineage>
        <taxon>Eukaryota</taxon>
        <taxon>Viridiplantae</taxon>
        <taxon>Streptophyta</taxon>
        <taxon>Embryophyta</taxon>
        <taxon>Tracheophyta</taxon>
        <taxon>Spermatophyta</taxon>
        <taxon>Magnoliopsida</taxon>
        <taxon>eudicotyledons</taxon>
        <taxon>Gunneridae</taxon>
        <taxon>Pentapetalae</taxon>
        <taxon>rosids</taxon>
        <taxon>malvids</taxon>
        <taxon>Brassicales</taxon>
        <taxon>Brassicaceae</taxon>
        <taxon>Brassiceae</taxon>
        <taxon>Brassica</taxon>
    </lineage>
</organism>
<protein>
    <submittedName>
        <fullName evidence="1">BnaC02g48220D protein</fullName>
    </submittedName>
</protein>
<sequence>MAALGVRDKAMIDYTSATTLCSIRT</sequence>
<keyword evidence="2" id="KW-1185">Reference proteome</keyword>
<reference evidence="1 2" key="1">
    <citation type="journal article" date="2014" name="Science">
        <title>Plant genetics. Early allopolyploid evolution in the post-Neolithic Brassica napus oilseed genome.</title>
        <authorList>
            <person name="Chalhoub B."/>
            <person name="Denoeud F."/>
            <person name="Liu S."/>
            <person name="Parkin I.A."/>
            <person name="Tang H."/>
            <person name="Wang X."/>
            <person name="Chiquet J."/>
            <person name="Belcram H."/>
            <person name="Tong C."/>
            <person name="Samans B."/>
            <person name="Correa M."/>
            <person name="Da Silva C."/>
            <person name="Just J."/>
            <person name="Falentin C."/>
            <person name="Koh C.S."/>
            <person name="Le Clainche I."/>
            <person name="Bernard M."/>
            <person name="Bento P."/>
            <person name="Noel B."/>
            <person name="Labadie K."/>
            <person name="Alberti A."/>
            <person name="Charles M."/>
            <person name="Arnaud D."/>
            <person name="Guo H."/>
            <person name="Daviaud C."/>
            <person name="Alamery S."/>
            <person name="Jabbari K."/>
            <person name="Zhao M."/>
            <person name="Edger P.P."/>
            <person name="Chelaifa H."/>
            <person name="Tack D."/>
            <person name="Lassalle G."/>
            <person name="Mestiri I."/>
            <person name="Schnel N."/>
            <person name="Le Paslier M.C."/>
            <person name="Fan G."/>
            <person name="Renault V."/>
            <person name="Bayer P.E."/>
            <person name="Golicz A.A."/>
            <person name="Manoli S."/>
            <person name="Lee T.H."/>
            <person name="Thi V.H."/>
            <person name="Chalabi S."/>
            <person name="Hu Q."/>
            <person name="Fan C."/>
            <person name="Tollenaere R."/>
            <person name="Lu Y."/>
            <person name="Battail C."/>
            <person name="Shen J."/>
            <person name="Sidebottom C.H."/>
            <person name="Wang X."/>
            <person name="Canaguier A."/>
            <person name="Chauveau A."/>
            <person name="Berard A."/>
            <person name="Deniot G."/>
            <person name="Guan M."/>
            <person name="Liu Z."/>
            <person name="Sun F."/>
            <person name="Lim Y.P."/>
            <person name="Lyons E."/>
            <person name="Town C.D."/>
            <person name="Bancroft I."/>
            <person name="Wang X."/>
            <person name="Meng J."/>
            <person name="Ma J."/>
            <person name="Pires J.C."/>
            <person name="King G.J."/>
            <person name="Brunel D."/>
            <person name="Delourme R."/>
            <person name="Renard M."/>
            <person name="Aury J.M."/>
            <person name="Adams K.L."/>
            <person name="Batley J."/>
            <person name="Snowdon R.J."/>
            <person name="Tost J."/>
            <person name="Edwards D."/>
            <person name="Zhou Y."/>
            <person name="Hua W."/>
            <person name="Sharpe A.G."/>
            <person name="Paterson A.H."/>
            <person name="Guan C."/>
            <person name="Wincker P."/>
        </authorList>
    </citation>
    <scope>NUCLEOTIDE SEQUENCE [LARGE SCALE GENOMIC DNA]</scope>
    <source>
        <strain evidence="2">cv. Darmor-bzh</strain>
    </source>
</reference>
<evidence type="ECO:0000313" key="2">
    <source>
        <dbReference type="Proteomes" id="UP000028999"/>
    </source>
</evidence>